<dbReference type="EMBL" id="FNJI01000102">
    <property type="protein sequence ID" value="SDP85926.1"/>
    <property type="molecule type" value="Genomic_DNA"/>
</dbReference>
<gene>
    <name evidence="1" type="ORF">SAMN05660330_04422</name>
    <name evidence="2" type="ORF">SAMN05660330_04426</name>
</gene>
<dbReference type="RefSeq" id="WP_092226412.1">
    <property type="nucleotide sequence ID" value="NZ_FNJI01000101.1"/>
</dbReference>
<evidence type="ECO:0000313" key="2">
    <source>
        <dbReference type="EMBL" id="SDP85926.1"/>
    </source>
</evidence>
<accession>A0A1H0W5H3</accession>
<evidence type="ECO:0000313" key="3">
    <source>
        <dbReference type="Proteomes" id="UP000199073"/>
    </source>
</evidence>
<evidence type="ECO:0000313" key="1">
    <source>
        <dbReference type="EMBL" id="SDP85838.1"/>
    </source>
</evidence>
<name>A0A1H0W5H3_9BACT</name>
<dbReference type="EMBL" id="FNJI01000101">
    <property type="protein sequence ID" value="SDP85838.1"/>
    <property type="molecule type" value="Genomic_DNA"/>
</dbReference>
<protein>
    <submittedName>
        <fullName evidence="1">Uncharacterized protein</fullName>
    </submittedName>
</protein>
<dbReference type="Proteomes" id="UP000199073">
    <property type="component" value="Unassembled WGS sequence"/>
</dbReference>
<keyword evidence="3" id="KW-1185">Reference proteome</keyword>
<dbReference type="STRING" id="91360.SAMN05660330_04422"/>
<reference evidence="1 3" key="1">
    <citation type="submission" date="2016-10" db="EMBL/GenBank/DDBJ databases">
        <authorList>
            <person name="de Groot N.N."/>
        </authorList>
    </citation>
    <scope>NUCLEOTIDE SEQUENCE [LARGE SCALE GENOMIC DNA]</scope>
    <source>
        <strain evidence="1 3">DSM 12130</strain>
    </source>
</reference>
<dbReference type="AlphaFoldDB" id="A0A1H0W5H3"/>
<organism evidence="1 3">
    <name type="scientific">Desulforhopalus singaporensis</name>
    <dbReference type="NCBI Taxonomy" id="91360"/>
    <lineage>
        <taxon>Bacteria</taxon>
        <taxon>Pseudomonadati</taxon>
        <taxon>Thermodesulfobacteriota</taxon>
        <taxon>Desulfobulbia</taxon>
        <taxon>Desulfobulbales</taxon>
        <taxon>Desulfocapsaceae</taxon>
        <taxon>Desulforhopalus</taxon>
    </lineage>
</organism>
<proteinExistence type="predicted"/>
<sequence>MSRVLCQMQTVGHKKNLEEVPRAWCRKTQYQALCAKCRYNEGREVSIYQQEKKQNRRGLEDR</sequence>